<dbReference type="SUPFAM" id="SSF51735">
    <property type="entry name" value="NAD(P)-binding Rossmann-fold domains"/>
    <property type="match status" value="1"/>
</dbReference>
<accession>A0A0C3QQZ2</accession>
<dbReference type="Gene3D" id="3.40.50.720">
    <property type="entry name" value="NAD(P)-binding Rossmann-like Domain"/>
    <property type="match status" value="1"/>
</dbReference>
<keyword evidence="6" id="KW-0520">NAD</keyword>
<evidence type="ECO:0000259" key="7">
    <source>
        <dbReference type="Pfam" id="PF00107"/>
    </source>
</evidence>
<dbReference type="EMBL" id="KN822966">
    <property type="protein sequence ID" value="KIO31026.1"/>
    <property type="molecule type" value="Genomic_DNA"/>
</dbReference>
<dbReference type="Gene3D" id="3.90.180.10">
    <property type="entry name" value="Medium-chain alcohol dehydrogenases, catalytic domain"/>
    <property type="match status" value="1"/>
</dbReference>
<reference evidence="9" key="2">
    <citation type="submission" date="2015-01" db="EMBL/GenBank/DDBJ databases">
        <title>Evolutionary Origins and Diversification of the Mycorrhizal Mutualists.</title>
        <authorList>
            <consortium name="DOE Joint Genome Institute"/>
            <consortium name="Mycorrhizal Genomics Consortium"/>
            <person name="Kohler A."/>
            <person name="Kuo A."/>
            <person name="Nagy L.G."/>
            <person name="Floudas D."/>
            <person name="Copeland A."/>
            <person name="Barry K.W."/>
            <person name="Cichocki N."/>
            <person name="Veneault-Fourrey C."/>
            <person name="LaButti K."/>
            <person name="Lindquist E.A."/>
            <person name="Lipzen A."/>
            <person name="Lundell T."/>
            <person name="Morin E."/>
            <person name="Murat C."/>
            <person name="Riley R."/>
            <person name="Ohm R."/>
            <person name="Sun H."/>
            <person name="Tunlid A."/>
            <person name="Henrissat B."/>
            <person name="Grigoriev I.V."/>
            <person name="Hibbett D.S."/>
            <person name="Martin F."/>
        </authorList>
    </citation>
    <scope>NUCLEOTIDE SEQUENCE [LARGE SCALE GENOMIC DNA]</scope>
    <source>
        <strain evidence="9">MUT 4182</strain>
    </source>
</reference>
<sequence>MEPGATCGYCEDCKHGRYQLCPDVEFAATPPYDGTLGRYYKLPSHLAYLLPDNLSLEDGAMMEPLSVGVHSVRTLGQIKANQTVAVFGAGPVGLLALAVAKALGAKRTIAVDIDQNRLDFAKGYAATDVWLPPKKNEGESIIDYSRRNSEEMKAKLGLTDRGPTSVDLIIEASGAAVCVQTGLFLVRTGGTFIQVGMGTPEVTIPITMLLVKELTVKGSFRYGPGDYELAIALVAQNKIDLKPLVSHRFKFDDAVEAFQTTKAGKSADGKGVIKAIIDGPQ</sequence>
<comment type="similarity">
    <text evidence="2">Belongs to the zinc-containing alcohol dehydrogenase family.</text>
</comment>
<dbReference type="GO" id="GO:0006062">
    <property type="term" value="P:sorbitol catabolic process"/>
    <property type="evidence" value="ECO:0007669"/>
    <property type="project" value="TreeGrafter"/>
</dbReference>
<evidence type="ECO:0000313" key="9">
    <source>
        <dbReference type="Proteomes" id="UP000054248"/>
    </source>
</evidence>
<evidence type="ECO:0000256" key="2">
    <source>
        <dbReference type="ARBA" id="ARBA00008072"/>
    </source>
</evidence>
<dbReference type="InterPro" id="IPR013149">
    <property type="entry name" value="ADH-like_C"/>
</dbReference>
<dbReference type="GO" id="GO:0003939">
    <property type="term" value="F:L-iditol 2-dehydrogenase (NAD+) activity"/>
    <property type="evidence" value="ECO:0007669"/>
    <property type="project" value="TreeGrafter"/>
</dbReference>
<proteinExistence type="inferred from homology"/>
<dbReference type="InterPro" id="IPR036291">
    <property type="entry name" value="NAD(P)-bd_dom_sf"/>
</dbReference>
<evidence type="ECO:0000313" key="8">
    <source>
        <dbReference type="EMBL" id="KIO31026.1"/>
    </source>
</evidence>
<dbReference type="FunFam" id="3.40.50.720:FF:000068">
    <property type="entry name" value="Sorbitol dehydrogenase"/>
    <property type="match status" value="1"/>
</dbReference>
<evidence type="ECO:0000256" key="6">
    <source>
        <dbReference type="ARBA" id="ARBA00023027"/>
    </source>
</evidence>
<reference evidence="8 9" key="1">
    <citation type="submission" date="2014-04" db="EMBL/GenBank/DDBJ databases">
        <authorList>
            <consortium name="DOE Joint Genome Institute"/>
            <person name="Kuo A."/>
            <person name="Girlanda M."/>
            <person name="Perotto S."/>
            <person name="Kohler A."/>
            <person name="Nagy L.G."/>
            <person name="Floudas D."/>
            <person name="Copeland A."/>
            <person name="Barry K.W."/>
            <person name="Cichocki N."/>
            <person name="Veneault-Fourrey C."/>
            <person name="LaButti K."/>
            <person name="Lindquist E.A."/>
            <person name="Lipzen A."/>
            <person name="Lundell T."/>
            <person name="Morin E."/>
            <person name="Murat C."/>
            <person name="Sun H."/>
            <person name="Tunlid A."/>
            <person name="Henrissat B."/>
            <person name="Grigoriev I.V."/>
            <person name="Hibbett D.S."/>
            <person name="Martin F."/>
            <person name="Nordberg H.P."/>
            <person name="Cantor M.N."/>
            <person name="Hua S.X."/>
        </authorList>
    </citation>
    <scope>NUCLEOTIDE SEQUENCE [LARGE SCALE GENOMIC DNA]</scope>
    <source>
        <strain evidence="8 9">MUT 4182</strain>
    </source>
</reference>
<dbReference type="Proteomes" id="UP000054248">
    <property type="component" value="Unassembled WGS sequence"/>
</dbReference>
<evidence type="ECO:0000256" key="5">
    <source>
        <dbReference type="ARBA" id="ARBA00023002"/>
    </source>
</evidence>
<dbReference type="PANTHER" id="PTHR43161">
    <property type="entry name" value="SORBITOL DEHYDROGENASE"/>
    <property type="match status" value="1"/>
</dbReference>
<dbReference type="STRING" id="1051891.A0A0C3QQZ2"/>
<dbReference type="GO" id="GO:0046872">
    <property type="term" value="F:metal ion binding"/>
    <property type="evidence" value="ECO:0007669"/>
    <property type="project" value="UniProtKB-KW"/>
</dbReference>
<evidence type="ECO:0000256" key="1">
    <source>
        <dbReference type="ARBA" id="ARBA00001947"/>
    </source>
</evidence>
<dbReference type="AlphaFoldDB" id="A0A0C3QQZ2"/>
<dbReference type="SUPFAM" id="SSF50129">
    <property type="entry name" value="GroES-like"/>
    <property type="match status" value="1"/>
</dbReference>
<dbReference type="HOGENOM" id="CLU_026673_11_5_1"/>
<feature type="domain" description="Alcohol dehydrogenase-like C-terminal" evidence="7">
    <location>
        <begin position="91"/>
        <end position="235"/>
    </location>
</feature>
<keyword evidence="3" id="KW-0479">Metal-binding</keyword>
<dbReference type="InterPro" id="IPR011032">
    <property type="entry name" value="GroES-like_sf"/>
</dbReference>
<organism evidence="8 9">
    <name type="scientific">Tulasnella calospora MUT 4182</name>
    <dbReference type="NCBI Taxonomy" id="1051891"/>
    <lineage>
        <taxon>Eukaryota</taxon>
        <taxon>Fungi</taxon>
        <taxon>Dikarya</taxon>
        <taxon>Basidiomycota</taxon>
        <taxon>Agaricomycotina</taxon>
        <taxon>Agaricomycetes</taxon>
        <taxon>Cantharellales</taxon>
        <taxon>Tulasnellaceae</taxon>
        <taxon>Tulasnella</taxon>
    </lineage>
</organism>
<keyword evidence="4" id="KW-0862">Zinc</keyword>
<keyword evidence="5" id="KW-0560">Oxidoreductase</keyword>
<dbReference type="Pfam" id="PF00107">
    <property type="entry name" value="ADH_zinc_N"/>
    <property type="match status" value="1"/>
</dbReference>
<comment type="cofactor">
    <cofactor evidence="1">
        <name>Zn(2+)</name>
        <dbReference type="ChEBI" id="CHEBI:29105"/>
    </cofactor>
</comment>
<gene>
    <name evidence="8" type="ORF">M407DRAFT_241945</name>
</gene>
<protein>
    <recommendedName>
        <fullName evidence="7">Alcohol dehydrogenase-like C-terminal domain-containing protein</fullName>
    </recommendedName>
</protein>
<evidence type="ECO:0000256" key="4">
    <source>
        <dbReference type="ARBA" id="ARBA00022833"/>
    </source>
</evidence>
<dbReference type="OrthoDB" id="2148442at2759"/>
<name>A0A0C3QQZ2_9AGAM</name>
<evidence type="ECO:0000256" key="3">
    <source>
        <dbReference type="ARBA" id="ARBA00022723"/>
    </source>
</evidence>
<dbReference type="PANTHER" id="PTHR43161:SF9">
    <property type="entry name" value="SORBITOL DEHYDROGENASE"/>
    <property type="match status" value="1"/>
</dbReference>
<keyword evidence="9" id="KW-1185">Reference proteome</keyword>